<protein>
    <submittedName>
        <fullName evidence="1">Uncharacterized protein</fullName>
    </submittedName>
</protein>
<sequence length="50" mass="5406">MSRLYLYGISLGGGAVLQLASERDDVKAVAVDSPFVGFDATIKWFDKLGK</sequence>
<organism evidence="1 2">
    <name type="scientific">Alicyclobacillus fodiniaquatilis</name>
    <dbReference type="NCBI Taxonomy" id="1661150"/>
    <lineage>
        <taxon>Bacteria</taxon>
        <taxon>Bacillati</taxon>
        <taxon>Bacillota</taxon>
        <taxon>Bacilli</taxon>
        <taxon>Bacillales</taxon>
        <taxon>Alicyclobacillaceae</taxon>
        <taxon>Alicyclobacillus</taxon>
    </lineage>
</organism>
<dbReference type="SUPFAM" id="SSF53474">
    <property type="entry name" value="alpha/beta-Hydrolases"/>
    <property type="match status" value="1"/>
</dbReference>
<accession>A0ABW4JQ02</accession>
<gene>
    <name evidence="1" type="ORF">ACFSB2_25810</name>
</gene>
<reference evidence="2" key="1">
    <citation type="journal article" date="2019" name="Int. J. Syst. Evol. Microbiol.">
        <title>The Global Catalogue of Microorganisms (GCM) 10K type strain sequencing project: providing services to taxonomists for standard genome sequencing and annotation.</title>
        <authorList>
            <consortium name="The Broad Institute Genomics Platform"/>
            <consortium name="The Broad Institute Genome Sequencing Center for Infectious Disease"/>
            <person name="Wu L."/>
            <person name="Ma J."/>
        </authorList>
    </citation>
    <scope>NUCLEOTIDE SEQUENCE [LARGE SCALE GENOMIC DNA]</scope>
    <source>
        <strain evidence="2">CGMCC 1.12286</strain>
    </source>
</reference>
<dbReference type="Gene3D" id="3.40.50.1820">
    <property type="entry name" value="alpha/beta hydrolase"/>
    <property type="match status" value="1"/>
</dbReference>
<dbReference type="Proteomes" id="UP001597079">
    <property type="component" value="Unassembled WGS sequence"/>
</dbReference>
<dbReference type="InterPro" id="IPR029058">
    <property type="entry name" value="AB_hydrolase_fold"/>
</dbReference>
<keyword evidence="2" id="KW-1185">Reference proteome</keyword>
<dbReference type="RefSeq" id="WP_377946131.1">
    <property type="nucleotide sequence ID" value="NZ_JBHUCX010000100.1"/>
</dbReference>
<comment type="caution">
    <text evidence="1">The sequence shown here is derived from an EMBL/GenBank/DDBJ whole genome shotgun (WGS) entry which is preliminary data.</text>
</comment>
<dbReference type="EMBL" id="JBHUCX010000100">
    <property type="protein sequence ID" value="MFD1678088.1"/>
    <property type="molecule type" value="Genomic_DNA"/>
</dbReference>
<evidence type="ECO:0000313" key="1">
    <source>
        <dbReference type="EMBL" id="MFD1678088.1"/>
    </source>
</evidence>
<evidence type="ECO:0000313" key="2">
    <source>
        <dbReference type="Proteomes" id="UP001597079"/>
    </source>
</evidence>
<name>A0ABW4JQ02_9BACL</name>
<proteinExistence type="predicted"/>